<dbReference type="InterPro" id="IPR051199">
    <property type="entry name" value="LPS_LOS_Heptosyltrfase"/>
</dbReference>
<dbReference type="AlphaFoldDB" id="A0A0A2M478"/>
<protein>
    <submittedName>
        <fullName evidence="3">ADP-heptose--LPS heptosyltransferase</fullName>
    </submittedName>
</protein>
<dbReference type="GO" id="GO:0008713">
    <property type="term" value="F:ADP-heptose-lipopolysaccharide heptosyltransferase activity"/>
    <property type="evidence" value="ECO:0007669"/>
    <property type="project" value="TreeGrafter"/>
</dbReference>
<dbReference type="GO" id="GO:0005829">
    <property type="term" value="C:cytosol"/>
    <property type="evidence" value="ECO:0007669"/>
    <property type="project" value="TreeGrafter"/>
</dbReference>
<proteinExistence type="predicted"/>
<dbReference type="Pfam" id="PF01075">
    <property type="entry name" value="Glyco_transf_9"/>
    <property type="match status" value="1"/>
</dbReference>
<dbReference type="PANTHER" id="PTHR30160">
    <property type="entry name" value="TETRAACYLDISACCHARIDE 4'-KINASE-RELATED"/>
    <property type="match status" value="1"/>
</dbReference>
<dbReference type="eggNOG" id="COG0859">
    <property type="taxonomic scope" value="Bacteria"/>
</dbReference>
<dbReference type="SUPFAM" id="SSF53756">
    <property type="entry name" value="UDP-Glycosyltransferase/glycogen phosphorylase"/>
    <property type="match status" value="1"/>
</dbReference>
<dbReference type="PANTHER" id="PTHR30160:SF1">
    <property type="entry name" value="LIPOPOLYSACCHARIDE 1,2-N-ACETYLGLUCOSAMINETRANSFERASE-RELATED"/>
    <property type="match status" value="1"/>
</dbReference>
<dbReference type="RefSeq" id="WP_020213014.1">
    <property type="nucleotide sequence ID" value="NZ_JRLX01000006.1"/>
</dbReference>
<keyword evidence="1" id="KW-0328">Glycosyltransferase</keyword>
<accession>A0A0A2M478</accession>
<gene>
    <name evidence="3" type="ORF">Q765_07680</name>
</gene>
<sequence>MKIPKSINRIRRKATQGLTKNIGNSAQKQYSPLPAGATIKRILISRPNGRLGNLLLITPLLQEVTATFPDCTIDVFVKGGLAPILFKNYENVNFVIQLPGKPFKDLFKYIGKWVSIKKHRYDIAINVVKHSSSGRLSVQFANAKYKFFGDDATDAVISHPDYGHMAKYAVYNFRHYISQLGFPETDRPVPLLDLKLSTDELANGKRVLQNIVKNDKETICVFTYATGAKCFPPEWWEPVYQRMLAEYPGYNIIELLPKENVSQIGFKAPTFYSMDIREMGAVLAHTKVFLGADSGVMHLASASQTPTVGLFSGNNQKVYEPYNSGSIAINTNENGIDDIINTINAILKTS</sequence>
<organism evidence="3 4">
    <name type="scientific">Flavobacterium rivuli WB 3.3-2 = DSM 21788</name>
    <dbReference type="NCBI Taxonomy" id="1121895"/>
    <lineage>
        <taxon>Bacteria</taxon>
        <taxon>Pseudomonadati</taxon>
        <taxon>Bacteroidota</taxon>
        <taxon>Flavobacteriia</taxon>
        <taxon>Flavobacteriales</taxon>
        <taxon>Flavobacteriaceae</taxon>
        <taxon>Flavobacterium</taxon>
    </lineage>
</organism>
<dbReference type="OrthoDB" id="9797795at2"/>
<dbReference type="CDD" id="cd03789">
    <property type="entry name" value="GT9_LPS_heptosyltransferase"/>
    <property type="match status" value="1"/>
</dbReference>
<evidence type="ECO:0000256" key="2">
    <source>
        <dbReference type="ARBA" id="ARBA00022679"/>
    </source>
</evidence>
<dbReference type="Gene3D" id="3.40.50.2000">
    <property type="entry name" value="Glycogen Phosphorylase B"/>
    <property type="match status" value="2"/>
</dbReference>
<comment type="caution">
    <text evidence="3">The sequence shown here is derived from an EMBL/GenBank/DDBJ whole genome shotgun (WGS) entry which is preliminary data.</text>
</comment>
<dbReference type="STRING" id="1121895.GCA_000378485_01857"/>
<name>A0A0A2M478_9FLAO</name>
<dbReference type="Proteomes" id="UP000030152">
    <property type="component" value="Unassembled WGS sequence"/>
</dbReference>
<evidence type="ECO:0000256" key="1">
    <source>
        <dbReference type="ARBA" id="ARBA00022676"/>
    </source>
</evidence>
<dbReference type="EMBL" id="JRLX01000006">
    <property type="protein sequence ID" value="KGO87079.1"/>
    <property type="molecule type" value="Genomic_DNA"/>
</dbReference>
<evidence type="ECO:0000313" key="3">
    <source>
        <dbReference type="EMBL" id="KGO87079.1"/>
    </source>
</evidence>
<evidence type="ECO:0000313" key="4">
    <source>
        <dbReference type="Proteomes" id="UP000030152"/>
    </source>
</evidence>
<dbReference type="GO" id="GO:0009244">
    <property type="term" value="P:lipopolysaccharide core region biosynthetic process"/>
    <property type="evidence" value="ECO:0007669"/>
    <property type="project" value="TreeGrafter"/>
</dbReference>
<keyword evidence="4" id="KW-1185">Reference proteome</keyword>
<dbReference type="InterPro" id="IPR002201">
    <property type="entry name" value="Glyco_trans_9"/>
</dbReference>
<reference evidence="3 4" key="1">
    <citation type="submission" date="2013-09" db="EMBL/GenBank/DDBJ databases">
        <authorList>
            <person name="Zeng Z."/>
            <person name="Chen C."/>
        </authorList>
    </citation>
    <scope>NUCLEOTIDE SEQUENCE [LARGE SCALE GENOMIC DNA]</scope>
    <source>
        <strain evidence="3 4">WB 3.3-2</strain>
    </source>
</reference>
<keyword evidence="2 3" id="KW-0808">Transferase</keyword>